<feature type="domain" description="OTU" evidence="9">
    <location>
        <begin position="194"/>
        <end position="408"/>
    </location>
</feature>
<dbReference type="STRING" id="77586.A0A0D9XA86"/>
<dbReference type="Gene3D" id="3.30.200.60">
    <property type="entry name" value="Peptidase C65 Otubain, subdomain 1"/>
    <property type="match status" value="1"/>
</dbReference>
<evidence type="ECO:0000256" key="6">
    <source>
        <dbReference type="ARBA" id="ARBA00022801"/>
    </source>
</evidence>
<evidence type="ECO:0000256" key="8">
    <source>
        <dbReference type="SAM" id="MobiDB-lite"/>
    </source>
</evidence>
<dbReference type="Pfam" id="PF10275">
    <property type="entry name" value="Peptidase_C65"/>
    <property type="match status" value="1"/>
</dbReference>
<reference evidence="10" key="3">
    <citation type="submission" date="2015-04" db="UniProtKB">
        <authorList>
            <consortium name="EnsemblPlants"/>
        </authorList>
    </citation>
    <scope>IDENTIFICATION</scope>
</reference>
<sequence length="408" mass="44767">MSSTLIQIERWRAYLRENRALISHLRRDLGGRRREKRKTSTEPNPPLPPSPSRTPEPEPNPPHAKLAREAADASAAGADAAAPVPEEAVMGEAAAAAAPEALLVEGGGGEGMNPNPSGGGGGGGCSESVSVELSMGGDYYHSCCGDADLDLRAPEGPKLPYVGDKEPLSTLAAEFQSGSPILQEKIKLLGEQYDALRRTRGDGNCFYRSFMFSYLEHILETQDKSEVDRILKKIEQCKRTLVDLGYIEFTFEDFFSIFIDQLESVLQGHETSIGAEELLERTRDQMVSDYVVMFFRFVTSGEIQRRAEFFEPFISGLTNSTVVQFCKASVEPMGEESDHVHIIALSDALGVPIRVMYLDRSSCDAGNISVNHHDFIPEANSSEGGAAAEKPYITLLYRPGHYDILYPK</sequence>
<dbReference type="GO" id="GO:0006508">
    <property type="term" value="P:proteolysis"/>
    <property type="evidence" value="ECO:0007669"/>
    <property type="project" value="UniProtKB-KW"/>
</dbReference>
<feature type="compositionally biased region" description="Low complexity" evidence="8">
    <location>
        <begin position="72"/>
        <end position="84"/>
    </location>
</feature>
<comment type="similarity">
    <text evidence="2">Belongs to the peptidase C65 family.</text>
</comment>
<keyword evidence="5" id="KW-0833">Ubl conjugation pathway</keyword>
<dbReference type="InterPro" id="IPR038765">
    <property type="entry name" value="Papain-like_cys_pep_sf"/>
</dbReference>
<dbReference type="eggNOG" id="KOG3991">
    <property type="taxonomic scope" value="Eukaryota"/>
</dbReference>
<comment type="catalytic activity">
    <reaction evidence="1">
        <text>Thiol-dependent hydrolysis of ester, thioester, amide, peptide and isopeptide bonds formed by the C-terminal Gly of ubiquitin (a 76-residue protein attached to proteins as an intracellular targeting signal).</text>
        <dbReference type="EC" id="3.4.19.12"/>
    </reaction>
</comment>
<dbReference type="GO" id="GO:0005634">
    <property type="term" value="C:nucleus"/>
    <property type="evidence" value="ECO:0007669"/>
    <property type="project" value="TreeGrafter"/>
</dbReference>
<evidence type="ECO:0000256" key="5">
    <source>
        <dbReference type="ARBA" id="ARBA00022786"/>
    </source>
</evidence>
<dbReference type="MEROPS" id="C65.001"/>
<accession>A0A0D9XA86</accession>
<dbReference type="CDD" id="cd22765">
    <property type="entry name" value="AtOTU1-like"/>
    <property type="match status" value="1"/>
</dbReference>
<reference evidence="11" key="2">
    <citation type="submission" date="2013-12" db="EMBL/GenBank/DDBJ databases">
        <authorList>
            <person name="Yu Y."/>
            <person name="Lee S."/>
            <person name="de Baynast K."/>
            <person name="Wissotski M."/>
            <person name="Liu L."/>
            <person name="Talag J."/>
            <person name="Goicoechea J."/>
            <person name="Angelova A."/>
            <person name="Jetty R."/>
            <person name="Kudrna D."/>
            <person name="Golser W."/>
            <person name="Rivera L."/>
            <person name="Zhang J."/>
            <person name="Wing R."/>
        </authorList>
    </citation>
    <scope>NUCLEOTIDE SEQUENCE</scope>
</reference>
<dbReference type="GO" id="GO:0071108">
    <property type="term" value="P:protein K48-linked deubiquitination"/>
    <property type="evidence" value="ECO:0007669"/>
    <property type="project" value="TreeGrafter"/>
</dbReference>
<protein>
    <recommendedName>
        <fullName evidence="3">ubiquitinyl hydrolase 1</fullName>
        <ecNumber evidence="3">3.4.19.12</ecNumber>
    </recommendedName>
</protein>
<dbReference type="PROSITE" id="PS50802">
    <property type="entry name" value="OTU"/>
    <property type="match status" value="1"/>
</dbReference>
<keyword evidence="11" id="KW-1185">Reference proteome</keyword>
<dbReference type="GO" id="GO:0043130">
    <property type="term" value="F:ubiquitin binding"/>
    <property type="evidence" value="ECO:0007669"/>
    <property type="project" value="TreeGrafter"/>
</dbReference>
<dbReference type="FunFam" id="1.20.1300.20:FF:000001">
    <property type="entry name" value="Ubiquitin thioesterase OTUB1"/>
    <property type="match status" value="1"/>
</dbReference>
<evidence type="ECO:0000259" key="9">
    <source>
        <dbReference type="PROSITE" id="PS50802"/>
    </source>
</evidence>
<evidence type="ECO:0000313" key="10">
    <source>
        <dbReference type="EnsemblPlants" id="LPERR08G18620.1"/>
    </source>
</evidence>
<evidence type="ECO:0000256" key="3">
    <source>
        <dbReference type="ARBA" id="ARBA00012759"/>
    </source>
</evidence>
<dbReference type="HOGENOM" id="CLU_014832_3_1_1"/>
<feature type="region of interest" description="Disordered" evidence="8">
    <location>
        <begin position="28"/>
        <end position="84"/>
    </location>
</feature>
<dbReference type="PANTHER" id="PTHR12931:SF15">
    <property type="entry name" value="UBIQUITIN THIOESTERASE OTUBAIN-LIKE"/>
    <property type="match status" value="1"/>
</dbReference>
<keyword evidence="7" id="KW-0788">Thiol protease</keyword>
<feature type="compositionally biased region" description="Pro residues" evidence="8">
    <location>
        <begin position="43"/>
        <end position="62"/>
    </location>
</feature>
<evidence type="ECO:0000256" key="7">
    <source>
        <dbReference type="ARBA" id="ARBA00022807"/>
    </source>
</evidence>
<dbReference type="EnsemblPlants" id="LPERR08G18620.1">
    <property type="protein sequence ID" value="LPERR08G18620.1"/>
    <property type="gene ID" value="LPERR08G18620"/>
</dbReference>
<reference evidence="10 11" key="1">
    <citation type="submission" date="2012-08" db="EMBL/GenBank/DDBJ databases">
        <title>Oryza genome evolution.</title>
        <authorList>
            <person name="Wing R.A."/>
        </authorList>
    </citation>
    <scope>NUCLEOTIDE SEQUENCE</scope>
</reference>
<dbReference type="InterPro" id="IPR003323">
    <property type="entry name" value="OTU_dom"/>
</dbReference>
<dbReference type="PANTHER" id="PTHR12931">
    <property type="entry name" value="UBIQUITIN THIOLESTERASE PROTEIN OTUB"/>
    <property type="match status" value="1"/>
</dbReference>
<dbReference type="Gramene" id="LPERR08G18620.1">
    <property type="protein sequence ID" value="LPERR08G18620.1"/>
    <property type="gene ID" value="LPERR08G18620"/>
</dbReference>
<dbReference type="InterPro" id="IPR042467">
    <property type="entry name" value="Peptidase_C65_otubain_sub2"/>
</dbReference>
<keyword evidence="6" id="KW-0378">Hydrolase</keyword>
<dbReference type="GO" id="GO:0004843">
    <property type="term" value="F:cysteine-type deubiquitinase activity"/>
    <property type="evidence" value="ECO:0007669"/>
    <property type="project" value="UniProtKB-EC"/>
</dbReference>
<dbReference type="InterPro" id="IPR042468">
    <property type="entry name" value="Peptidase_C65_otubain_sub1"/>
</dbReference>
<dbReference type="SUPFAM" id="SSF54001">
    <property type="entry name" value="Cysteine proteinases"/>
    <property type="match status" value="1"/>
</dbReference>
<keyword evidence="4" id="KW-0645">Protease</keyword>
<feature type="region of interest" description="Disordered" evidence="8">
    <location>
        <begin position="105"/>
        <end position="125"/>
    </location>
</feature>
<dbReference type="AlphaFoldDB" id="A0A0D9XA86"/>
<evidence type="ECO:0000313" key="11">
    <source>
        <dbReference type="Proteomes" id="UP000032180"/>
    </source>
</evidence>
<proteinExistence type="inferred from homology"/>
<dbReference type="Gene3D" id="1.20.1300.20">
    <property type="entry name" value="Peptidase C65 Otubain, subdomain 2"/>
    <property type="match status" value="1"/>
</dbReference>
<dbReference type="EC" id="3.4.19.12" evidence="3"/>
<evidence type="ECO:0000256" key="4">
    <source>
        <dbReference type="ARBA" id="ARBA00022670"/>
    </source>
</evidence>
<dbReference type="Proteomes" id="UP000032180">
    <property type="component" value="Chromosome 8"/>
</dbReference>
<evidence type="ECO:0000256" key="2">
    <source>
        <dbReference type="ARBA" id="ARBA00006579"/>
    </source>
</evidence>
<organism evidence="10 11">
    <name type="scientific">Leersia perrieri</name>
    <dbReference type="NCBI Taxonomy" id="77586"/>
    <lineage>
        <taxon>Eukaryota</taxon>
        <taxon>Viridiplantae</taxon>
        <taxon>Streptophyta</taxon>
        <taxon>Embryophyta</taxon>
        <taxon>Tracheophyta</taxon>
        <taxon>Spermatophyta</taxon>
        <taxon>Magnoliopsida</taxon>
        <taxon>Liliopsida</taxon>
        <taxon>Poales</taxon>
        <taxon>Poaceae</taxon>
        <taxon>BOP clade</taxon>
        <taxon>Oryzoideae</taxon>
        <taxon>Oryzeae</taxon>
        <taxon>Oryzinae</taxon>
        <taxon>Leersia</taxon>
    </lineage>
</organism>
<name>A0A0D9XA86_9ORYZ</name>
<evidence type="ECO:0000256" key="1">
    <source>
        <dbReference type="ARBA" id="ARBA00000707"/>
    </source>
</evidence>
<dbReference type="InterPro" id="IPR019400">
    <property type="entry name" value="Peptidase_C65_otubain"/>
</dbReference>